<dbReference type="AlphaFoldDB" id="E2Z9Q8"/>
<name>E2Z9Q8_9FIRM</name>
<dbReference type="STRING" id="706434.HMPREF9429_00164"/>
<organism evidence="1 2">
    <name type="scientific">Megasphaera micronuciformis F0359</name>
    <dbReference type="NCBI Taxonomy" id="706434"/>
    <lineage>
        <taxon>Bacteria</taxon>
        <taxon>Bacillati</taxon>
        <taxon>Bacillota</taxon>
        <taxon>Negativicutes</taxon>
        <taxon>Veillonellales</taxon>
        <taxon>Veillonellaceae</taxon>
        <taxon>Megasphaera</taxon>
    </lineage>
</organism>
<accession>E2Z9Q8</accession>
<dbReference type="Proteomes" id="UP000003195">
    <property type="component" value="Unassembled WGS sequence"/>
</dbReference>
<sequence>MKIWETAAILEKNKLSSDAPFLLLVKLHHKELPEDVYLARNTEDVTWNGRTWTRFAFNVTNVNTDGTTLPTVNLTVSNCGGIIQSYLQRYGGMTDAAVTLYVVHTKLLDNPEPLDQLDFTNLSTSYDEAWVTFKLGSSPELYNKFPLDTYMVDFCPFVFKSVRCGYTGTDRPCNNTIKECRIKERFGGEQGMTGNYG</sequence>
<dbReference type="GO" id="GO:0051536">
    <property type="term" value="F:iron-sulfur cluster binding"/>
    <property type="evidence" value="ECO:0007669"/>
    <property type="project" value="InterPro"/>
</dbReference>
<dbReference type="Pfam" id="PF05100">
    <property type="entry name" value="Phage_tail_L"/>
    <property type="match status" value="1"/>
</dbReference>
<reference evidence="1 2" key="1">
    <citation type="submission" date="2010-08" db="EMBL/GenBank/DDBJ databases">
        <authorList>
            <person name="Weinstock G."/>
            <person name="Sodergren E."/>
            <person name="Clifton S."/>
            <person name="Fulton L."/>
            <person name="Fulton B."/>
            <person name="Courtney L."/>
            <person name="Fronick C."/>
            <person name="Harrison M."/>
            <person name="Strong C."/>
            <person name="Farmer C."/>
            <person name="Delahaunty K."/>
            <person name="Markovic C."/>
            <person name="Hall O."/>
            <person name="Minx P."/>
            <person name="Tomlinson C."/>
            <person name="Mitreva M."/>
            <person name="Hou S."/>
            <person name="Chen J."/>
            <person name="Wollam A."/>
            <person name="Pepin K.H."/>
            <person name="Johnson M."/>
            <person name="Bhonagiri V."/>
            <person name="Zhang X."/>
            <person name="Suruliraj S."/>
            <person name="Warren W."/>
            <person name="Chinwalla A."/>
            <person name="Mardis E.R."/>
            <person name="Wilson R.K."/>
        </authorList>
    </citation>
    <scope>NUCLEOTIDE SEQUENCE [LARGE SCALE GENOMIC DNA]</scope>
    <source>
        <strain evidence="1 2">F0359</strain>
    </source>
</reference>
<dbReference type="EMBL" id="AECS01000006">
    <property type="protein sequence ID" value="EFQ04958.1"/>
    <property type="molecule type" value="Genomic_DNA"/>
</dbReference>
<evidence type="ECO:0008006" key="3">
    <source>
        <dbReference type="Google" id="ProtNLM"/>
    </source>
</evidence>
<dbReference type="GO" id="GO:0030430">
    <property type="term" value="C:host cell cytoplasm"/>
    <property type="evidence" value="ECO:0007669"/>
    <property type="project" value="InterPro"/>
</dbReference>
<dbReference type="RefSeq" id="WP_006940896.1">
    <property type="nucleotide sequence ID" value="NZ_GL538180.1"/>
</dbReference>
<proteinExistence type="predicted"/>
<dbReference type="GO" id="GO:0046718">
    <property type="term" value="P:symbiont entry into host cell"/>
    <property type="evidence" value="ECO:0007669"/>
    <property type="project" value="InterPro"/>
</dbReference>
<protein>
    <recommendedName>
        <fullName evidence="3">Phage minor tail protein L</fullName>
    </recommendedName>
</protein>
<evidence type="ECO:0000313" key="1">
    <source>
        <dbReference type="EMBL" id="EFQ04958.1"/>
    </source>
</evidence>
<dbReference type="InterPro" id="IPR006487">
    <property type="entry name" value="Phage_lambda_L"/>
</dbReference>
<dbReference type="HOGENOM" id="CLU_1348365_0_0_9"/>
<evidence type="ECO:0000313" key="2">
    <source>
        <dbReference type="Proteomes" id="UP000003195"/>
    </source>
</evidence>
<gene>
    <name evidence="1" type="ORF">HMPREF9429_00164</name>
</gene>
<comment type="caution">
    <text evidence="1">The sequence shown here is derived from an EMBL/GenBank/DDBJ whole genome shotgun (WGS) entry which is preliminary data.</text>
</comment>
<keyword evidence="2" id="KW-1185">Reference proteome</keyword>
<dbReference type="eggNOG" id="COG4672">
    <property type="taxonomic scope" value="Bacteria"/>
</dbReference>
<dbReference type="OrthoDB" id="1669206at2"/>